<organism evidence="1 2">
    <name type="scientific">Teladorsagia circumcincta</name>
    <name type="common">Brown stomach worm</name>
    <name type="synonym">Ostertagia circumcincta</name>
    <dbReference type="NCBI Taxonomy" id="45464"/>
    <lineage>
        <taxon>Eukaryota</taxon>
        <taxon>Metazoa</taxon>
        <taxon>Ecdysozoa</taxon>
        <taxon>Nematoda</taxon>
        <taxon>Chromadorea</taxon>
        <taxon>Rhabditida</taxon>
        <taxon>Rhabditina</taxon>
        <taxon>Rhabditomorpha</taxon>
        <taxon>Strongyloidea</taxon>
        <taxon>Trichostrongylidae</taxon>
        <taxon>Teladorsagia</taxon>
    </lineage>
</organism>
<dbReference type="EMBL" id="KZ346563">
    <property type="protein sequence ID" value="PIO69669.1"/>
    <property type="molecule type" value="Genomic_DNA"/>
</dbReference>
<accession>A0A2G9UHE3</accession>
<dbReference type="Proteomes" id="UP000230423">
    <property type="component" value="Unassembled WGS sequence"/>
</dbReference>
<keyword evidence="2" id="KW-1185">Reference proteome</keyword>
<gene>
    <name evidence="1" type="ORF">TELCIR_08498</name>
</gene>
<dbReference type="GO" id="GO:0016324">
    <property type="term" value="C:apical plasma membrane"/>
    <property type="evidence" value="ECO:0007669"/>
    <property type="project" value="TreeGrafter"/>
</dbReference>
<evidence type="ECO:0008006" key="3">
    <source>
        <dbReference type="Google" id="ProtNLM"/>
    </source>
</evidence>
<feature type="non-terminal residue" evidence="1">
    <location>
        <position position="1"/>
    </location>
</feature>
<proteinExistence type="predicted"/>
<dbReference type="SUPFAM" id="SSF47616">
    <property type="entry name" value="GST C-terminal domain-like"/>
    <property type="match status" value="1"/>
</dbReference>
<dbReference type="OrthoDB" id="1935530at2759"/>
<dbReference type="Gene3D" id="1.20.1050.10">
    <property type="match status" value="1"/>
</dbReference>
<dbReference type="PANTHER" id="PTHR43920">
    <property type="entry name" value="CHLORIDE INTRACELLULAR CHANNEL, ISOFORM A"/>
    <property type="match status" value="1"/>
</dbReference>
<dbReference type="PANTHER" id="PTHR43920:SF5">
    <property type="entry name" value="CHLORIDE INTRACELLULAR CHANNEL CLIC"/>
    <property type="match status" value="1"/>
</dbReference>
<reference evidence="1 2" key="1">
    <citation type="submission" date="2015-09" db="EMBL/GenBank/DDBJ databases">
        <title>Draft genome of the parasitic nematode Teladorsagia circumcincta isolate WARC Sus (inbred).</title>
        <authorList>
            <person name="Mitreva M."/>
        </authorList>
    </citation>
    <scope>NUCLEOTIDE SEQUENCE [LARGE SCALE GENOMIC DNA]</scope>
    <source>
        <strain evidence="1 2">S</strain>
    </source>
</reference>
<name>A0A2G9UHE3_TELCI</name>
<sequence length="183" mass="20704">LRRTPALQIDDETAFSVEDEIVEELDRYGPPRNRSSEAENVTADLFRVFAFFIKGVEKEPKALLGELQRIDDYLQSTSSRFLNGEEPSHIDCIVLPRLHSIRIAAKALKDFDIPEESSSLWTYMKNGYQLKSFTTSCAPDQEIILYWSDRPDTQGLPSSKRAHLARQAPTFTHTIPSEVAASS</sequence>
<dbReference type="GO" id="GO:0005254">
    <property type="term" value="F:chloride channel activity"/>
    <property type="evidence" value="ECO:0007669"/>
    <property type="project" value="TreeGrafter"/>
</dbReference>
<dbReference type="AlphaFoldDB" id="A0A2G9UHE3"/>
<dbReference type="GO" id="GO:0005737">
    <property type="term" value="C:cytoplasm"/>
    <property type="evidence" value="ECO:0007669"/>
    <property type="project" value="TreeGrafter"/>
</dbReference>
<dbReference type="InterPro" id="IPR036282">
    <property type="entry name" value="Glutathione-S-Trfase_C_sf"/>
</dbReference>
<evidence type="ECO:0000313" key="2">
    <source>
        <dbReference type="Proteomes" id="UP000230423"/>
    </source>
</evidence>
<protein>
    <recommendedName>
        <fullName evidence="3">GST C-terminal domain-containing protein</fullName>
    </recommendedName>
</protein>
<evidence type="ECO:0000313" key="1">
    <source>
        <dbReference type="EMBL" id="PIO69669.1"/>
    </source>
</evidence>